<evidence type="ECO:0000313" key="2">
    <source>
        <dbReference type="Proteomes" id="UP000306319"/>
    </source>
</evidence>
<proteinExistence type="predicted"/>
<sequence>MKINSYDKTFFEFIEVNAKEDLSRLKLKYHGKSLPFDLDFALLQIECRRKYAIKMKNFLSNSNVVFPSILAAEQASHESIATFHASIIGNSERSIDMTSGLGIDAFAIARNSGSLIACELDPERFQALTYNKEILGLFNITVVNGDSVRFISDSRNHFNTVFIDPARRNKNGRVYNFKDCQPDVIPLIKELRNKADRIFIKASPLLDISQTIRDIPDLTAIRAVSVMGECKEILVEINNLCYNSEDNPIPIVAEAVDLNNNGEISSRFTYKIPRINDRLTCVPQSYNDISTDNPINSIYNGILYAGKEDISPGNYIYEPNAPMMKLAPWNALSTSYPSIKKLSPSSHLFVSTEFIPDFPGRKLLIDSLPDKKSRKSLHGKPINIVTRNYPVAPDILRKQLGVKEGDLDFLYASRLDKTPIFILCHKL</sequence>
<organism evidence="1 2">
    <name type="scientific">Lepagella muris</name>
    <dbReference type="NCBI Taxonomy" id="3032870"/>
    <lineage>
        <taxon>Bacteria</taxon>
        <taxon>Pseudomonadati</taxon>
        <taxon>Bacteroidota</taxon>
        <taxon>Bacteroidia</taxon>
        <taxon>Bacteroidales</taxon>
        <taxon>Muribaculaceae</taxon>
        <taxon>Lepagella</taxon>
    </lineage>
</organism>
<name>A0AC61RGJ6_9BACT</name>
<accession>A0AC61RGJ6</accession>
<protein>
    <submittedName>
        <fullName evidence="1">Uncharacterized protein</fullName>
    </submittedName>
</protein>
<gene>
    <name evidence="1" type="ORF">E5331_04990</name>
</gene>
<dbReference type="Proteomes" id="UP000306319">
    <property type="component" value="Unassembled WGS sequence"/>
</dbReference>
<reference evidence="1" key="1">
    <citation type="submission" date="2019-04" db="EMBL/GenBank/DDBJ databases">
        <title>Microbes associate with the intestines of laboratory mice.</title>
        <authorList>
            <person name="Navarre W."/>
            <person name="Wong E."/>
            <person name="Huang K."/>
            <person name="Tropini C."/>
            <person name="Ng K."/>
            <person name="Yu B."/>
        </authorList>
    </citation>
    <scope>NUCLEOTIDE SEQUENCE</scope>
    <source>
        <strain evidence="1">NM04_E33</strain>
    </source>
</reference>
<keyword evidence="2" id="KW-1185">Reference proteome</keyword>
<dbReference type="EMBL" id="SRYB01000005">
    <property type="protein sequence ID" value="TGY79734.1"/>
    <property type="molecule type" value="Genomic_DNA"/>
</dbReference>
<evidence type="ECO:0000313" key="1">
    <source>
        <dbReference type="EMBL" id="TGY79734.1"/>
    </source>
</evidence>
<comment type="caution">
    <text evidence="1">The sequence shown here is derived from an EMBL/GenBank/DDBJ whole genome shotgun (WGS) entry which is preliminary data.</text>
</comment>